<gene>
    <name evidence="6" type="ORF">CWI69_10660</name>
</gene>
<evidence type="ECO:0000256" key="2">
    <source>
        <dbReference type="ARBA" id="ARBA00023015"/>
    </source>
</evidence>
<dbReference type="PRINTS" id="PR00039">
    <property type="entry name" value="HTHLYSR"/>
</dbReference>
<dbReference type="InterPro" id="IPR005119">
    <property type="entry name" value="LysR_subst-bd"/>
</dbReference>
<keyword evidence="3" id="KW-0238">DNA-binding</keyword>
<dbReference type="GO" id="GO:0003700">
    <property type="term" value="F:DNA-binding transcription factor activity"/>
    <property type="evidence" value="ECO:0007669"/>
    <property type="project" value="InterPro"/>
</dbReference>
<dbReference type="InterPro" id="IPR000847">
    <property type="entry name" value="LysR_HTH_N"/>
</dbReference>
<dbReference type="InterPro" id="IPR036390">
    <property type="entry name" value="WH_DNA-bd_sf"/>
</dbReference>
<proteinExistence type="inferred from homology"/>
<accession>A0A432XTN6</accession>
<dbReference type="Proteomes" id="UP000287198">
    <property type="component" value="Unassembled WGS sequence"/>
</dbReference>
<keyword evidence="2" id="KW-0805">Transcription regulation</keyword>
<reference evidence="7" key="1">
    <citation type="journal article" date="2018" name="Front. Microbiol.">
        <title>Genome-Based Analysis Reveals the Taxonomy and Diversity of the Family Idiomarinaceae.</title>
        <authorList>
            <person name="Liu Y."/>
            <person name="Lai Q."/>
            <person name="Shao Z."/>
        </authorList>
    </citation>
    <scope>NUCLEOTIDE SEQUENCE [LARGE SCALE GENOMIC DNA]</scope>
    <source>
        <strain evidence="7">BH195</strain>
    </source>
</reference>
<evidence type="ECO:0000256" key="3">
    <source>
        <dbReference type="ARBA" id="ARBA00023125"/>
    </source>
</evidence>
<dbReference type="AlphaFoldDB" id="A0A432XTN6"/>
<dbReference type="RefSeq" id="WP_126764195.1">
    <property type="nucleotide sequence ID" value="NZ_JBHLTZ010000010.1"/>
</dbReference>
<dbReference type="GO" id="GO:0010628">
    <property type="term" value="P:positive regulation of gene expression"/>
    <property type="evidence" value="ECO:0007669"/>
    <property type="project" value="TreeGrafter"/>
</dbReference>
<comment type="similarity">
    <text evidence="1">Belongs to the LysR transcriptional regulatory family.</text>
</comment>
<dbReference type="Pfam" id="PF00126">
    <property type="entry name" value="HTH_1"/>
    <property type="match status" value="1"/>
</dbReference>
<evidence type="ECO:0000313" key="6">
    <source>
        <dbReference type="EMBL" id="RUO52087.1"/>
    </source>
</evidence>
<evidence type="ECO:0000259" key="5">
    <source>
        <dbReference type="PROSITE" id="PS50931"/>
    </source>
</evidence>
<dbReference type="Pfam" id="PF03466">
    <property type="entry name" value="LysR_substrate"/>
    <property type="match status" value="1"/>
</dbReference>
<dbReference type="Gene3D" id="1.10.10.10">
    <property type="entry name" value="Winged helix-like DNA-binding domain superfamily/Winged helix DNA-binding domain"/>
    <property type="match status" value="1"/>
</dbReference>
<dbReference type="PROSITE" id="PS50931">
    <property type="entry name" value="HTH_LYSR"/>
    <property type="match status" value="1"/>
</dbReference>
<dbReference type="EMBL" id="PIPW01000003">
    <property type="protein sequence ID" value="RUO52087.1"/>
    <property type="molecule type" value="Genomic_DNA"/>
</dbReference>
<dbReference type="GO" id="GO:0009089">
    <property type="term" value="P:lysine biosynthetic process via diaminopimelate"/>
    <property type="evidence" value="ECO:0007669"/>
    <property type="project" value="TreeGrafter"/>
</dbReference>
<comment type="caution">
    <text evidence="6">The sequence shown here is derived from an EMBL/GenBank/DDBJ whole genome shotgun (WGS) entry which is preliminary data.</text>
</comment>
<keyword evidence="7" id="KW-1185">Reference proteome</keyword>
<dbReference type="InterPro" id="IPR036388">
    <property type="entry name" value="WH-like_DNA-bd_sf"/>
</dbReference>
<feature type="domain" description="HTH lysR-type" evidence="5">
    <location>
        <begin position="1"/>
        <end position="58"/>
    </location>
</feature>
<dbReference type="GO" id="GO:0043565">
    <property type="term" value="F:sequence-specific DNA binding"/>
    <property type="evidence" value="ECO:0007669"/>
    <property type="project" value="TreeGrafter"/>
</dbReference>
<sequence length="296" mass="32496">MRLRHIEVFHAIYTTGSVTAAAQLLHISQPAVSKALGHAEQQLGFALFKREKGKLLPTDEALALFPAVEQVYRQLHSVKALAQNIQRHDEGLIDLAITPALGFNVIPVAIARFNQHYPKVRFRLQTIHNDEAMQALVERDCELALLYASPSYPNVEAIELGSTEIKVLYPRDTFASQPQSLTYADLSTQSLIAIWDSGPIGQLLWQQLNQAGVDTASIIQVDTYYIAARMVAQGLGCCTIDAISAQGNPDERIATASLKPPLEVPIRALHLAAKPLSKLSQAFLPFVQSALLEQQS</sequence>
<evidence type="ECO:0000256" key="1">
    <source>
        <dbReference type="ARBA" id="ARBA00009437"/>
    </source>
</evidence>
<dbReference type="PANTHER" id="PTHR30427:SF1">
    <property type="entry name" value="TRANSCRIPTIONAL ACTIVATOR PROTEIN LYSR"/>
    <property type="match status" value="1"/>
</dbReference>
<dbReference type="PANTHER" id="PTHR30427">
    <property type="entry name" value="TRANSCRIPTIONAL ACTIVATOR PROTEIN LYSR"/>
    <property type="match status" value="1"/>
</dbReference>
<keyword evidence="4" id="KW-0804">Transcription</keyword>
<dbReference type="SUPFAM" id="SSF53850">
    <property type="entry name" value="Periplasmic binding protein-like II"/>
    <property type="match status" value="1"/>
</dbReference>
<dbReference type="OrthoDB" id="6624490at2"/>
<name>A0A432XTN6_9GAMM</name>
<dbReference type="SUPFAM" id="SSF46785">
    <property type="entry name" value="Winged helix' DNA-binding domain"/>
    <property type="match status" value="1"/>
</dbReference>
<evidence type="ECO:0000313" key="7">
    <source>
        <dbReference type="Proteomes" id="UP000287198"/>
    </source>
</evidence>
<organism evidence="6 7">
    <name type="scientific">Pseudidiomarina halophila</name>
    <dbReference type="NCBI Taxonomy" id="1449799"/>
    <lineage>
        <taxon>Bacteria</taxon>
        <taxon>Pseudomonadati</taxon>
        <taxon>Pseudomonadota</taxon>
        <taxon>Gammaproteobacteria</taxon>
        <taxon>Alteromonadales</taxon>
        <taxon>Idiomarinaceae</taxon>
        <taxon>Pseudidiomarina</taxon>
    </lineage>
</organism>
<protein>
    <submittedName>
        <fullName evidence="6">LysR family transcriptional regulator</fullName>
    </submittedName>
</protein>
<evidence type="ECO:0000256" key="4">
    <source>
        <dbReference type="ARBA" id="ARBA00023163"/>
    </source>
</evidence>
<dbReference type="Gene3D" id="3.40.190.290">
    <property type="match status" value="1"/>
</dbReference>